<keyword evidence="4 6" id="KW-0067">ATP-binding</keyword>
<dbReference type="PANTHER" id="PTHR45772">
    <property type="entry name" value="CONSERVED COMPONENT OF ABC TRANSPORTER FOR NATURAL AMINO ACIDS-RELATED"/>
    <property type="match status" value="1"/>
</dbReference>
<dbReference type="InterPro" id="IPR051120">
    <property type="entry name" value="ABC_AA/LPS_Transport"/>
</dbReference>
<dbReference type="GO" id="GO:0005524">
    <property type="term" value="F:ATP binding"/>
    <property type="evidence" value="ECO:0007669"/>
    <property type="project" value="UniProtKB-KW"/>
</dbReference>
<dbReference type="Proteomes" id="UP000053300">
    <property type="component" value="Unassembled WGS sequence"/>
</dbReference>
<dbReference type="AlphaFoldDB" id="A0A0W7YWK6"/>
<dbReference type="GO" id="GO:0016887">
    <property type="term" value="F:ATP hydrolysis activity"/>
    <property type="evidence" value="ECO:0007669"/>
    <property type="project" value="InterPro"/>
</dbReference>
<feature type="domain" description="ABC transporter" evidence="5">
    <location>
        <begin position="15"/>
        <end position="262"/>
    </location>
</feature>
<dbReference type="EMBL" id="LPXH01000036">
    <property type="protein sequence ID" value="KUF39542.1"/>
    <property type="molecule type" value="Genomic_DNA"/>
</dbReference>
<dbReference type="Pfam" id="PF12399">
    <property type="entry name" value="BCA_ABC_TP_C"/>
    <property type="match status" value="1"/>
</dbReference>
<dbReference type="CDD" id="cd03219">
    <property type="entry name" value="ABC_Mj1267_LivG_branched"/>
    <property type="match status" value="1"/>
</dbReference>
<dbReference type="Pfam" id="PF00005">
    <property type="entry name" value="ABC_tran"/>
    <property type="match status" value="1"/>
</dbReference>
<accession>A0A0W7YWK6</accession>
<dbReference type="PROSITE" id="PS50893">
    <property type="entry name" value="ABC_TRANSPORTER_2"/>
    <property type="match status" value="1"/>
</dbReference>
<dbReference type="SUPFAM" id="SSF52540">
    <property type="entry name" value="P-loop containing nucleoside triphosphate hydrolases"/>
    <property type="match status" value="1"/>
</dbReference>
<gene>
    <name evidence="6" type="ORF">AS359_07070</name>
</gene>
<proteinExistence type="predicted"/>
<evidence type="ECO:0000313" key="7">
    <source>
        <dbReference type="Proteomes" id="UP000053300"/>
    </source>
</evidence>
<dbReference type="STRING" id="225992.B5M06_00300"/>
<keyword evidence="2" id="KW-1003">Cell membrane</keyword>
<keyword evidence="1" id="KW-0813">Transport</keyword>
<dbReference type="PANTHER" id="PTHR45772:SF9">
    <property type="entry name" value="CONSERVED COMPONENT OF ABC TRANSPORTER FOR NATURAL AMINO ACIDS"/>
    <property type="match status" value="1"/>
</dbReference>
<dbReference type="InterPro" id="IPR003439">
    <property type="entry name" value="ABC_transporter-like_ATP-bd"/>
</dbReference>
<reference evidence="6 7" key="1">
    <citation type="submission" date="2015-12" db="EMBL/GenBank/DDBJ databases">
        <title>Complete genome sequence of a multi-drug resistant strain Acidovorax sp. 12322-1.</title>
        <authorList>
            <person name="Ming D."/>
            <person name="Wang M."/>
            <person name="Hu S."/>
            <person name="Zhou Y."/>
            <person name="Jiang T."/>
        </authorList>
    </citation>
    <scope>NUCLEOTIDE SEQUENCE [LARGE SCALE GENOMIC DNA]</scope>
    <source>
        <strain evidence="6 7">12322-1</strain>
    </source>
</reference>
<evidence type="ECO:0000313" key="6">
    <source>
        <dbReference type="EMBL" id="KUF39542.1"/>
    </source>
</evidence>
<dbReference type="Gene3D" id="3.40.50.300">
    <property type="entry name" value="P-loop containing nucleotide triphosphate hydrolases"/>
    <property type="match status" value="1"/>
</dbReference>
<evidence type="ECO:0000256" key="3">
    <source>
        <dbReference type="ARBA" id="ARBA00022741"/>
    </source>
</evidence>
<dbReference type="InterPro" id="IPR017871">
    <property type="entry name" value="ABC_transporter-like_CS"/>
</dbReference>
<keyword evidence="3" id="KW-0547">Nucleotide-binding</keyword>
<dbReference type="PROSITE" id="PS00211">
    <property type="entry name" value="ABC_TRANSPORTER_1"/>
    <property type="match status" value="1"/>
</dbReference>
<evidence type="ECO:0000256" key="4">
    <source>
        <dbReference type="ARBA" id="ARBA00022840"/>
    </source>
</evidence>
<dbReference type="FunFam" id="3.40.50.300:FF:000421">
    <property type="entry name" value="Branched-chain amino acid ABC transporter ATP-binding protein"/>
    <property type="match status" value="1"/>
</dbReference>
<keyword evidence="7" id="KW-1185">Reference proteome</keyword>
<comment type="caution">
    <text evidence="6">The sequence shown here is derived from an EMBL/GenBank/DDBJ whole genome shotgun (WGS) entry which is preliminary data.</text>
</comment>
<evidence type="ECO:0000259" key="5">
    <source>
        <dbReference type="PROSITE" id="PS50893"/>
    </source>
</evidence>
<evidence type="ECO:0000256" key="2">
    <source>
        <dbReference type="ARBA" id="ARBA00022475"/>
    </source>
</evidence>
<dbReference type="GO" id="GO:0005886">
    <property type="term" value="C:plasma membrane"/>
    <property type="evidence" value="ECO:0007669"/>
    <property type="project" value="TreeGrafter"/>
</dbReference>
<evidence type="ECO:0000256" key="1">
    <source>
        <dbReference type="ARBA" id="ARBA00022448"/>
    </source>
</evidence>
<sequence length="284" mass="31045">MTAAPQTTTPREPLLIAQGLSKRFGGLQALKDVSFEIREGEIFGLIGPNGAGKTTLFNVMTALYIPESGSCLFGGVELTRLKPHQIAEKGLARTFQNIRLFSALTALENVMVGQHLRTKAGLWGAISHNRATREEEARIEARALELLEYVGIAHVANEVASSLSYGDQRRLEIARALATGPSLLALDEPAAGMNPSETVVLRNLIEKIRGDGITVLLIEHDMKLVMNMCDRVLVLEYGQVLAYGQPHEVQRDPRVIEAYLGKGAAQDPVLHPELSHPNQESRAR</sequence>
<dbReference type="InterPro" id="IPR003593">
    <property type="entry name" value="AAA+_ATPase"/>
</dbReference>
<organism evidence="6 7">
    <name type="scientific">Comamonas kerstersii</name>
    <dbReference type="NCBI Taxonomy" id="225992"/>
    <lineage>
        <taxon>Bacteria</taxon>
        <taxon>Pseudomonadati</taxon>
        <taxon>Pseudomonadota</taxon>
        <taxon>Betaproteobacteria</taxon>
        <taxon>Burkholderiales</taxon>
        <taxon>Comamonadaceae</taxon>
        <taxon>Comamonas</taxon>
    </lineage>
</organism>
<keyword evidence="2" id="KW-0472">Membrane</keyword>
<name>A0A0W7YWK6_9BURK</name>
<dbReference type="RefSeq" id="WP_058880263.1">
    <property type="nucleotide sequence ID" value="NZ_LPXH01000036.1"/>
</dbReference>
<dbReference type="InterPro" id="IPR032823">
    <property type="entry name" value="BCA_ABC_TP_C"/>
</dbReference>
<dbReference type="SMART" id="SM00382">
    <property type="entry name" value="AAA"/>
    <property type="match status" value="1"/>
</dbReference>
<dbReference type="InterPro" id="IPR027417">
    <property type="entry name" value="P-loop_NTPase"/>
</dbReference>
<protein>
    <submittedName>
        <fullName evidence="6">ABC transporter ATP-binding protein</fullName>
    </submittedName>
</protein>